<comment type="caution">
    <text evidence="2">The sequence shown here is derived from an EMBL/GenBank/DDBJ whole genome shotgun (WGS) entry which is preliminary data.</text>
</comment>
<proteinExistence type="inferred from homology"/>
<dbReference type="InterPro" id="IPR050509">
    <property type="entry name" value="CoA-transferase_III"/>
</dbReference>
<dbReference type="InterPro" id="IPR003673">
    <property type="entry name" value="CoA-Trfase_fam_III"/>
</dbReference>
<protein>
    <submittedName>
        <fullName evidence="2">Uncharacterized protein</fullName>
    </submittedName>
</protein>
<evidence type="ECO:0000256" key="1">
    <source>
        <dbReference type="ARBA" id="ARBA00008383"/>
    </source>
</evidence>
<name>A0ABN9YA62_9DINO</name>
<dbReference type="Pfam" id="PF02515">
    <property type="entry name" value="CoA_transf_3"/>
    <property type="match status" value="1"/>
</dbReference>
<dbReference type="Gene3D" id="3.40.50.10540">
    <property type="entry name" value="Crotonobetainyl-coa:carnitine coa-transferase, domain 1"/>
    <property type="match status" value="1"/>
</dbReference>
<comment type="similarity">
    <text evidence="1">Belongs to the CoA-transferase III family.</text>
</comment>
<reference evidence="2" key="1">
    <citation type="submission" date="2023-10" db="EMBL/GenBank/DDBJ databases">
        <authorList>
            <person name="Chen Y."/>
            <person name="Shah S."/>
            <person name="Dougan E. K."/>
            <person name="Thang M."/>
            <person name="Chan C."/>
        </authorList>
    </citation>
    <scope>NUCLEOTIDE SEQUENCE [LARGE SCALE GENOMIC DNA]</scope>
</reference>
<dbReference type="Proteomes" id="UP001189429">
    <property type="component" value="Unassembled WGS sequence"/>
</dbReference>
<gene>
    <name evidence="2" type="ORF">PCOR1329_LOCUS83978</name>
</gene>
<evidence type="ECO:0000313" key="3">
    <source>
        <dbReference type="Proteomes" id="UP001189429"/>
    </source>
</evidence>
<dbReference type="InterPro" id="IPR023606">
    <property type="entry name" value="CoA-Trfase_III_dom_1_sf"/>
</dbReference>
<evidence type="ECO:0000313" key="2">
    <source>
        <dbReference type="EMBL" id="CAK0909612.1"/>
    </source>
</evidence>
<keyword evidence="3" id="KW-1185">Reference proteome</keyword>
<dbReference type="PANTHER" id="PTHR48228">
    <property type="entry name" value="SUCCINYL-COA--D-CITRAMALATE COA-TRANSFERASE"/>
    <property type="match status" value="1"/>
</dbReference>
<sequence length="149" mass="16376">MLQGVRVVELATVLAAPSATAALADYGAEVIKVESPAGDMWRKEALRLTPDEPHGPLFENTNRGKKSVVMDLKDDAEVQLFHRLLATAEVPRPPVCRGLSRARARELPVPSRGPASIMSWSVDDAEPENGPQGLRNARMKMKWLVVSRR</sequence>
<accession>A0ABN9YA62</accession>
<organism evidence="2 3">
    <name type="scientific">Prorocentrum cordatum</name>
    <dbReference type="NCBI Taxonomy" id="2364126"/>
    <lineage>
        <taxon>Eukaryota</taxon>
        <taxon>Sar</taxon>
        <taxon>Alveolata</taxon>
        <taxon>Dinophyceae</taxon>
        <taxon>Prorocentrales</taxon>
        <taxon>Prorocentraceae</taxon>
        <taxon>Prorocentrum</taxon>
    </lineage>
</organism>
<dbReference type="SUPFAM" id="SSF89796">
    <property type="entry name" value="CoA-transferase family III (CaiB/BaiF)"/>
    <property type="match status" value="1"/>
</dbReference>
<dbReference type="PANTHER" id="PTHR48228:SF2">
    <property type="entry name" value="E-CINNAMOYL-COA:R-PHENYLLACTATE COA TRANSFERASE LARGE SUBUNIT"/>
    <property type="match status" value="1"/>
</dbReference>
<dbReference type="EMBL" id="CAUYUJ010022227">
    <property type="protein sequence ID" value="CAK0909612.1"/>
    <property type="molecule type" value="Genomic_DNA"/>
</dbReference>